<dbReference type="KEGG" id="pasa:BAOM_2056"/>
<evidence type="ECO:0000313" key="1">
    <source>
        <dbReference type="EMBL" id="AZV42665.1"/>
    </source>
</evidence>
<evidence type="ECO:0000313" key="2">
    <source>
        <dbReference type="Proteomes" id="UP000283095"/>
    </source>
</evidence>
<gene>
    <name evidence="1" type="ORF">BAOM_2056</name>
</gene>
<protein>
    <submittedName>
        <fullName evidence="1">Uncharacterized protein</fullName>
    </submittedName>
</protein>
<dbReference type="AlphaFoldDB" id="A0A3Q9RMI0"/>
<organism evidence="1 2">
    <name type="scientific">Peribacillus asahii</name>
    <dbReference type="NCBI Taxonomy" id="228899"/>
    <lineage>
        <taxon>Bacteria</taxon>
        <taxon>Bacillati</taxon>
        <taxon>Bacillota</taxon>
        <taxon>Bacilli</taxon>
        <taxon>Bacillales</taxon>
        <taxon>Bacillaceae</taxon>
        <taxon>Peribacillus</taxon>
    </lineage>
</organism>
<reference evidence="1 2" key="1">
    <citation type="submission" date="2018-01" db="EMBL/GenBank/DDBJ databases">
        <title>Bacillus asahii Genome sequencing and assembly.</title>
        <authorList>
            <person name="Jiang H."/>
            <person name="Feng Y."/>
            <person name="Zhao F."/>
            <person name="Lin X."/>
        </authorList>
    </citation>
    <scope>NUCLEOTIDE SEQUENCE [LARGE SCALE GENOMIC DNA]</scope>
    <source>
        <strain evidence="1 2">OM18</strain>
    </source>
</reference>
<dbReference type="Proteomes" id="UP000283095">
    <property type="component" value="Chromosome"/>
</dbReference>
<sequence length="42" mass="5067">MTATPQLQWRAPHRFTDFPILFHMEAPIWRLDNMSNTIVIRN</sequence>
<accession>A0A3Q9RMI0</accession>
<name>A0A3Q9RMI0_9BACI</name>
<proteinExistence type="predicted"/>
<dbReference type="EMBL" id="CP026095">
    <property type="protein sequence ID" value="AZV42665.1"/>
    <property type="molecule type" value="Genomic_DNA"/>
</dbReference>